<evidence type="ECO:0000256" key="1">
    <source>
        <dbReference type="SAM" id="MobiDB-lite"/>
    </source>
</evidence>
<feature type="region of interest" description="Disordered" evidence="1">
    <location>
        <begin position="511"/>
        <end position="539"/>
    </location>
</feature>
<dbReference type="Pfam" id="PF07004">
    <property type="entry name" value="SHIPPO-rpt"/>
    <property type="match status" value="2"/>
</dbReference>
<proteinExistence type="predicted"/>
<dbReference type="Proteomes" id="UP001295684">
    <property type="component" value="Unassembled WGS sequence"/>
</dbReference>
<evidence type="ECO:0000313" key="3">
    <source>
        <dbReference type="Proteomes" id="UP001295684"/>
    </source>
</evidence>
<evidence type="ECO:0000313" key="2">
    <source>
        <dbReference type="EMBL" id="CAI2361765.1"/>
    </source>
</evidence>
<sequence length="539" mass="60706">MKSNILPEDGDPRYYQVIENGIRFTKVQPYASDKVNRWDYTNIPEIGMQKKEVKNREDIDSKALEIKHRRNIPKYRSQNKKRERSYETAPSIPSGHNKMLFVSENESEKDDEVLSKSSKAKNPKVSLIAEDEIKEVGPFSYNPNVNKIKKSNQAVGWSLSKSKRIGFNDNKDPEIGPGKYENTSNNIGLSGMVDPMKGTAQNFQNQSSIFKSNVERLSYMDPKIKTFMGGKLMKSRPSAKALEQSKSNIVRVPEISPGPGDYMGPEKTSTFNVETKPQHLQYFGSTEDRVPFYNRDKPKNDINIDFRGPGCYNNEHLNIAKVSPNQNHKGHSASFASGRHQDLLFAGNQNPAPGDYKSPTDMNKINGNVWSKNSTFGLTEKRFSDIISENPGPGSYTTVKKNKRKGVSNHMFKSGTKRSVFNLHKVGRQEMTNLQDYKSISSEINKLSGGAPNNFTVLQNEKLIMPFNSCSPRFKDANPTHLSTSPALGPGYYPDQVRQLKAPLNDNLSFGRSKRFADSKKTSLGPGQYNNHKKTTWVK</sequence>
<comment type="caution">
    <text evidence="2">The sequence shown here is derived from an EMBL/GenBank/DDBJ whole genome shotgun (WGS) entry which is preliminary data.</text>
</comment>
<name>A0AAD1U3Z7_EUPCR</name>
<dbReference type="EMBL" id="CAMPGE010002947">
    <property type="protein sequence ID" value="CAI2361765.1"/>
    <property type="molecule type" value="Genomic_DNA"/>
</dbReference>
<gene>
    <name evidence="2" type="ORF">ECRASSUSDP1_LOCUS3078</name>
</gene>
<dbReference type="AlphaFoldDB" id="A0AAD1U3Z7"/>
<dbReference type="InterPro" id="IPR010736">
    <property type="entry name" value="SHIPPO-rpt"/>
</dbReference>
<organism evidence="2 3">
    <name type="scientific">Euplotes crassus</name>
    <dbReference type="NCBI Taxonomy" id="5936"/>
    <lineage>
        <taxon>Eukaryota</taxon>
        <taxon>Sar</taxon>
        <taxon>Alveolata</taxon>
        <taxon>Ciliophora</taxon>
        <taxon>Intramacronucleata</taxon>
        <taxon>Spirotrichea</taxon>
        <taxon>Hypotrichia</taxon>
        <taxon>Euplotida</taxon>
        <taxon>Euplotidae</taxon>
        <taxon>Moneuplotes</taxon>
    </lineage>
</organism>
<accession>A0AAD1U3Z7</accession>
<feature type="region of interest" description="Disordered" evidence="1">
    <location>
        <begin position="476"/>
        <end position="495"/>
    </location>
</feature>
<keyword evidence="3" id="KW-1185">Reference proteome</keyword>
<feature type="region of interest" description="Disordered" evidence="1">
    <location>
        <begin position="70"/>
        <end position="97"/>
    </location>
</feature>
<feature type="compositionally biased region" description="Basic residues" evidence="1">
    <location>
        <begin position="70"/>
        <end position="83"/>
    </location>
</feature>
<protein>
    <submittedName>
        <fullName evidence="2">Uncharacterized protein</fullName>
    </submittedName>
</protein>
<reference evidence="2" key="1">
    <citation type="submission" date="2023-07" db="EMBL/GenBank/DDBJ databases">
        <authorList>
            <consortium name="AG Swart"/>
            <person name="Singh M."/>
            <person name="Singh A."/>
            <person name="Seah K."/>
            <person name="Emmerich C."/>
        </authorList>
    </citation>
    <scope>NUCLEOTIDE SEQUENCE</scope>
    <source>
        <strain evidence="2">DP1</strain>
    </source>
</reference>